<evidence type="ECO:0000256" key="7">
    <source>
        <dbReference type="ARBA" id="ARBA00023136"/>
    </source>
</evidence>
<dbReference type="OrthoDB" id="9804277at2"/>
<dbReference type="InterPro" id="IPR003010">
    <property type="entry name" value="C-N_Hydrolase"/>
</dbReference>
<dbReference type="GO" id="GO:0005886">
    <property type="term" value="C:plasma membrane"/>
    <property type="evidence" value="ECO:0007669"/>
    <property type="project" value="UniProtKB-SubCell"/>
</dbReference>
<dbReference type="Proteomes" id="UP000318478">
    <property type="component" value="Unassembled WGS sequence"/>
</dbReference>
<dbReference type="PANTHER" id="PTHR38686">
    <property type="entry name" value="APOLIPOPROTEIN N-ACYLTRANSFERASE"/>
    <property type="match status" value="1"/>
</dbReference>
<dbReference type="GO" id="GO:0016410">
    <property type="term" value="F:N-acyltransferase activity"/>
    <property type="evidence" value="ECO:0007669"/>
    <property type="project" value="UniProtKB-UniRule"/>
</dbReference>
<dbReference type="Pfam" id="PF20154">
    <property type="entry name" value="LNT_N"/>
    <property type="match status" value="1"/>
</dbReference>
<evidence type="ECO:0000313" key="13">
    <source>
        <dbReference type="Proteomes" id="UP000318478"/>
    </source>
</evidence>
<evidence type="ECO:0000313" key="12">
    <source>
        <dbReference type="EMBL" id="TWT74432.1"/>
    </source>
</evidence>
<evidence type="ECO:0000256" key="1">
    <source>
        <dbReference type="ARBA" id="ARBA00004651"/>
    </source>
</evidence>
<protein>
    <recommendedName>
        <fullName evidence="9">Apolipoprotein N-acyltransferase</fullName>
        <shortName evidence="9">ALP N-acyltransferase</shortName>
        <ecNumber evidence="9">2.3.1.269</ecNumber>
    </recommendedName>
</protein>
<feature type="transmembrane region" description="Helical" evidence="9">
    <location>
        <begin position="139"/>
        <end position="163"/>
    </location>
</feature>
<keyword evidence="12" id="KW-0449">Lipoprotein</keyword>
<dbReference type="PANTHER" id="PTHR38686:SF1">
    <property type="entry name" value="APOLIPOPROTEIN N-ACYLTRANSFERASE"/>
    <property type="match status" value="1"/>
</dbReference>
<dbReference type="RefSeq" id="WP_146588788.1">
    <property type="nucleotide sequence ID" value="NZ_SJPO01000008.1"/>
</dbReference>
<evidence type="ECO:0000256" key="2">
    <source>
        <dbReference type="ARBA" id="ARBA00010065"/>
    </source>
</evidence>
<feature type="transmembrane region" description="Helical" evidence="9">
    <location>
        <begin position="53"/>
        <end position="71"/>
    </location>
</feature>
<dbReference type="GO" id="GO:0042158">
    <property type="term" value="P:lipoprotein biosynthetic process"/>
    <property type="evidence" value="ECO:0007669"/>
    <property type="project" value="UniProtKB-UniRule"/>
</dbReference>
<evidence type="ECO:0000256" key="8">
    <source>
        <dbReference type="ARBA" id="ARBA00023315"/>
    </source>
</evidence>
<keyword evidence="4 9" id="KW-0808">Transferase</keyword>
<comment type="function">
    <text evidence="9">Catalyzes the phospholipid dependent N-acylation of the N-terminal cysteine of apolipoprotein, the last step in lipoprotein maturation.</text>
</comment>
<evidence type="ECO:0000256" key="4">
    <source>
        <dbReference type="ARBA" id="ARBA00022679"/>
    </source>
</evidence>
<feature type="domain" description="CN hydrolase" evidence="11">
    <location>
        <begin position="244"/>
        <end position="533"/>
    </location>
</feature>
<dbReference type="InterPro" id="IPR045378">
    <property type="entry name" value="LNT_N"/>
</dbReference>
<reference evidence="12 13" key="1">
    <citation type="submission" date="2019-02" db="EMBL/GenBank/DDBJ databases">
        <title>Deep-cultivation of Planctomycetes and their phenomic and genomic characterization uncovers novel biology.</title>
        <authorList>
            <person name="Wiegand S."/>
            <person name="Jogler M."/>
            <person name="Boedeker C."/>
            <person name="Pinto D."/>
            <person name="Vollmers J."/>
            <person name="Rivas-Marin E."/>
            <person name="Kohn T."/>
            <person name="Peeters S.H."/>
            <person name="Heuer A."/>
            <person name="Rast P."/>
            <person name="Oberbeckmann S."/>
            <person name="Bunk B."/>
            <person name="Jeske O."/>
            <person name="Meyerdierks A."/>
            <person name="Storesund J.E."/>
            <person name="Kallscheuer N."/>
            <person name="Luecker S."/>
            <person name="Lage O.M."/>
            <person name="Pohl T."/>
            <person name="Merkel B.J."/>
            <person name="Hornburger P."/>
            <person name="Mueller R.-W."/>
            <person name="Bruemmer F."/>
            <person name="Labrenz M."/>
            <person name="Spormann A.M."/>
            <person name="Op Den Camp H."/>
            <person name="Overmann J."/>
            <person name="Amann R."/>
            <person name="Jetten M.S.M."/>
            <person name="Mascher T."/>
            <person name="Medema M.H."/>
            <person name="Devos D.P."/>
            <person name="Kaster A.-K."/>
            <person name="Ovreas L."/>
            <person name="Rohde M."/>
            <person name="Galperin M.Y."/>
            <person name="Jogler C."/>
        </authorList>
    </citation>
    <scope>NUCLEOTIDE SEQUENCE [LARGE SCALE GENOMIC DNA]</scope>
    <source>
        <strain evidence="12 13">Pla123a</strain>
    </source>
</reference>
<evidence type="ECO:0000256" key="5">
    <source>
        <dbReference type="ARBA" id="ARBA00022692"/>
    </source>
</evidence>
<comment type="subcellular location">
    <subcellularLocation>
        <location evidence="1 9">Cell membrane</location>
        <topology evidence="1 9">Multi-pass membrane protein</topology>
    </subcellularLocation>
</comment>
<dbReference type="EMBL" id="SJPO01000008">
    <property type="protein sequence ID" value="TWT74432.1"/>
    <property type="molecule type" value="Genomic_DNA"/>
</dbReference>
<evidence type="ECO:0000256" key="9">
    <source>
        <dbReference type="HAMAP-Rule" id="MF_01148"/>
    </source>
</evidence>
<dbReference type="HAMAP" id="MF_01148">
    <property type="entry name" value="Lnt"/>
    <property type="match status" value="1"/>
</dbReference>
<comment type="pathway">
    <text evidence="9">Protein modification; lipoprotein biosynthesis (N-acyl transfer).</text>
</comment>
<feature type="transmembrane region" description="Helical" evidence="9">
    <location>
        <begin position="21"/>
        <end position="41"/>
    </location>
</feature>
<evidence type="ECO:0000259" key="11">
    <source>
        <dbReference type="PROSITE" id="PS50263"/>
    </source>
</evidence>
<gene>
    <name evidence="9 12" type="primary">lnt</name>
    <name evidence="12" type="ORF">Pla123a_32550</name>
</gene>
<keyword evidence="3 9" id="KW-1003">Cell membrane</keyword>
<feature type="transmembrane region" description="Helical" evidence="9">
    <location>
        <begin position="215"/>
        <end position="232"/>
    </location>
</feature>
<keyword evidence="13" id="KW-1185">Reference proteome</keyword>
<dbReference type="Pfam" id="PF00795">
    <property type="entry name" value="CN_hydrolase"/>
    <property type="match status" value="1"/>
</dbReference>
<dbReference type="Gene3D" id="3.60.110.10">
    <property type="entry name" value="Carbon-nitrogen hydrolase"/>
    <property type="match status" value="1"/>
</dbReference>
<sequence length="583" mass="63029">MPPDASSPAERSDAAPQAKQPWRRSPLAVMLLGGVLVWLSQPGTARMFGLENLPWGLLGWAAAAPWIALVLRPEPLSRWGCVQVWLGGVAYWLLLLYWICYPHPLTPIGWPLLAGYLGVYPLAFVLISRRVVHRGGAPVWVAAPIVWAALEFVQAHLFTGFLMGALSHTQARLPLVIQISDTAGAYGVSFVLMMSAACVAVLLDRNSHQQRRVAAAATTAATALAVLYYGFVRINDDTATRPGPSVALIQGDTRATWDPSEGRDQRILDAQLRVTRQAAKAAGEAGRPVDLFIWPESMFRAPVVTLANRPTPTTELPELYQRFGRAAEEWFGGLAAEQGAAFLLGVDRFDLTKSDTAETGYDQTIYNTAALVDHEGHATAFYDKTHRVPFGEYIPFAENMPGLYFLTPMSGGLGEGAGPVSMPLETSIGPVLLAPNICYETVIPHVIRRQVAELTAAGKAPDLLVNITNDAWFWGASELDLHLACGQFRAVENRTPMVIAANTGLSAVVDSSGRVRNLTRRMQEDFIVAAPALDGRSSFYSRHGDWFALGCLAGTVVLLLLSCSKGDGGMGKAASTAEARQQE</sequence>
<dbReference type="UniPathway" id="UPA00666"/>
<keyword evidence="5 9" id="KW-0812">Transmembrane</keyword>
<feature type="transmembrane region" description="Helical" evidence="9">
    <location>
        <begin position="83"/>
        <end position="101"/>
    </location>
</feature>
<dbReference type="NCBIfam" id="TIGR00546">
    <property type="entry name" value="lnt"/>
    <property type="match status" value="1"/>
</dbReference>
<dbReference type="InterPro" id="IPR036526">
    <property type="entry name" value="C-N_Hydrolase_sf"/>
</dbReference>
<comment type="similarity">
    <text evidence="2 9">Belongs to the CN hydrolase family. Apolipoprotein N-acyltransferase subfamily.</text>
</comment>
<keyword evidence="8 9" id="KW-0012">Acyltransferase</keyword>
<organism evidence="12 13">
    <name type="scientific">Posidoniimonas polymericola</name>
    <dbReference type="NCBI Taxonomy" id="2528002"/>
    <lineage>
        <taxon>Bacteria</taxon>
        <taxon>Pseudomonadati</taxon>
        <taxon>Planctomycetota</taxon>
        <taxon>Planctomycetia</taxon>
        <taxon>Pirellulales</taxon>
        <taxon>Lacipirellulaceae</taxon>
        <taxon>Posidoniimonas</taxon>
    </lineage>
</organism>
<accession>A0A5C5YI59</accession>
<dbReference type="PROSITE" id="PS50263">
    <property type="entry name" value="CN_HYDROLASE"/>
    <property type="match status" value="1"/>
</dbReference>
<dbReference type="AlphaFoldDB" id="A0A5C5YI59"/>
<feature type="region of interest" description="Disordered" evidence="10">
    <location>
        <begin position="1"/>
        <end position="21"/>
    </location>
</feature>
<dbReference type="InterPro" id="IPR004563">
    <property type="entry name" value="Apolipo_AcylTrfase"/>
</dbReference>
<dbReference type="SUPFAM" id="SSF56317">
    <property type="entry name" value="Carbon-nitrogen hydrolase"/>
    <property type="match status" value="1"/>
</dbReference>
<dbReference type="CDD" id="cd07571">
    <property type="entry name" value="ALP_N-acyl_transferase"/>
    <property type="match status" value="1"/>
</dbReference>
<evidence type="ECO:0000256" key="3">
    <source>
        <dbReference type="ARBA" id="ARBA00022475"/>
    </source>
</evidence>
<evidence type="ECO:0000256" key="6">
    <source>
        <dbReference type="ARBA" id="ARBA00022989"/>
    </source>
</evidence>
<keyword evidence="6 9" id="KW-1133">Transmembrane helix</keyword>
<evidence type="ECO:0000256" key="10">
    <source>
        <dbReference type="SAM" id="MobiDB-lite"/>
    </source>
</evidence>
<comment type="caution">
    <text evidence="12">The sequence shown here is derived from an EMBL/GenBank/DDBJ whole genome shotgun (WGS) entry which is preliminary data.</text>
</comment>
<feature type="transmembrane region" description="Helical" evidence="9">
    <location>
        <begin position="183"/>
        <end position="203"/>
    </location>
</feature>
<proteinExistence type="inferred from homology"/>
<feature type="transmembrane region" description="Helical" evidence="9">
    <location>
        <begin position="107"/>
        <end position="127"/>
    </location>
</feature>
<dbReference type="EC" id="2.3.1.269" evidence="9"/>
<comment type="catalytic activity">
    <reaction evidence="9">
        <text>N-terminal S-1,2-diacyl-sn-glyceryl-L-cysteinyl-[lipoprotein] + a glycerophospholipid = N-acyl-S-1,2-diacyl-sn-glyceryl-L-cysteinyl-[lipoprotein] + a 2-acyl-sn-glycero-3-phospholipid + H(+)</text>
        <dbReference type="Rhea" id="RHEA:48228"/>
        <dbReference type="Rhea" id="RHEA-COMP:14681"/>
        <dbReference type="Rhea" id="RHEA-COMP:14684"/>
        <dbReference type="ChEBI" id="CHEBI:15378"/>
        <dbReference type="ChEBI" id="CHEBI:136912"/>
        <dbReference type="ChEBI" id="CHEBI:140656"/>
        <dbReference type="ChEBI" id="CHEBI:140657"/>
        <dbReference type="ChEBI" id="CHEBI:140660"/>
        <dbReference type="EC" id="2.3.1.269"/>
    </reaction>
</comment>
<keyword evidence="7 9" id="KW-0472">Membrane</keyword>
<name>A0A5C5YI59_9BACT</name>